<evidence type="ECO:0000313" key="2">
    <source>
        <dbReference type="Proteomes" id="UP000199695"/>
    </source>
</evidence>
<reference evidence="1 2" key="1">
    <citation type="submission" date="2016-10" db="EMBL/GenBank/DDBJ databases">
        <authorList>
            <person name="de Groot N.N."/>
        </authorList>
    </citation>
    <scope>NUCLEOTIDE SEQUENCE [LARGE SCALE GENOMIC DNA]</scope>
    <source>
        <strain evidence="1 2">DSM 46701</strain>
    </source>
</reference>
<dbReference type="OrthoDB" id="2882895at2"/>
<dbReference type="EMBL" id="FOCQ01000012">
    <property type="protein sequence ID" value="SEN48742.1"/>
    <property type="molecule type" value="Genomic_DNA"/>
</dbReference>
<gene>
    <name evidence="1" type="ORF">SAMN05444955_112121</name>
</gene>
<dbReference type="InterPro" id="IPR008792">
    <property type="entry name" value="PQQD"/>
</dbReference>
<evidence type="ECO:0000313" key="1">
    <source>
        <dbReference type="EMBL" id="SEN48742.1"/>
    </source>
</evidence>
<protein>
    <submittedName>
        <fullName evidence="1">Coenzyme PQQ synthesis protein D (PqqD)</fullName>
    </submittedName>
</protein>
<keyword evidence="2" id="KW-1185">Reference proteome</keyword>
<dbReference type="InterPro" id="IPR041881">
    <property type="entry name" value="PqqD_sf"/>
</dbReference>
<dbReference type="RefSeq" id="WP_089970448.1">
    <property type="nucleotide sequence ID" value="NZ_FOCQ01000012.1"/>
</dbReference>
<dbReference type="Pfam" id="PF05402">
    <property type="entry name" value="PqqD"/>
    <property type="match status" value="1"/>
</dbReference>
<organism evidence="1 2">
    <name type="scientific">Lihuaxuella thermophila</name>
    <dbReference type="NCBI Taxonomy" id="1173111"/>
    <lineage>
        <taxon>Bacteria</taxon>
        <taxon>Bacillati</taxon>
        <taxon>Bacillota</taxon>
        <taxon>Bacilli</taxon>
        <taxon>Bacillales</taxon>
        <taxon>Thermoactinomycetaceae</taxon>
        <taxon>Lihuaxuella</taxon>
    </lineage>
</organism>
<dbReference type="STRING" id="1173111.SAMN05444955_112121"/>
<sequence length="86" mass="10259">MRLSIPEYIQIREIDGQWVLLDCRQNRFYAVNKTGAEFLEQVKVHGEMAKAIGTMSKVYQIPYEKVEQDMQLFIHRLIEKELVMNR</sequence>
<accession>A0A1H8GXF0</accession>
<proteinExistence type="predicted"/>
<dbReference type="Gene3D" id="1.10.10.1150">
    <property type="entry name" value="Coenzyme PQQ synthesis protein D (PqqD)"/>
    <property type="match status" value="1"/>
</dbReference>
<dbReference type="Proteomes" id="UP000199695">
    <property type="component" value="Unassembled WGS sequence"/>
</dbReference>
<name>A0A1H8GXF0_9BACL</name>
<dbReference type="AlphaFoldDB" id="A0A1H8GXF0"/>